<feature type="compositionally biased region" description="Polar residues" evidence="4">
    <location>
        <begin position="12"/>
        <end position="35"/>
    </location>
</feature>
<name>A0A8H4LQ25_9HYPO</name>
<dbReference type="Gene3D" id="3.40.50.1820">
    <property type="entry name" value="alpha/beta hydrolase"/>
    <property type="match status" value="1"/>
</dbReference>
<evidence type="ECO:0000259" key="5">
    <source>
        <dbReference type="Pfam" id="PF01764"/>
    </source>
</evidence>
<dbReference type="Proteomes" id="UP000554235">
    <property type="component" value="Unassembled WGS sequence"/>
</dbReference>
<dbReference type="InterPro" id="IPR051218">
    <property type="entry name" value="Sec_MonoDiacylglyc_Lipase"/>
</dbReference>
<organism evidence="6 7">
    <name type="scientific">Fusarium albosuccineum</name>
    <dbReference type="NCBI Taxonomy" id="1237068"/>
    <lineage>
        <taxon>Eukaryota</taxon>
        <taxon>Fungi</taxon>
        <taxon>Dikarya</taxon>
        <taxon>Ascomycota</taxon>
        <taxon>Pezizomycotina</taxon>
        <taxon>Sordariomycetes</taxon>
        <taxon>Hypocreomycetidae</taxon>
        <taxon>Hypocreales</taxon>
        <taxon>Nectriaceae</taxon>
        <taxon>Fusarium</taxon>
        <taxon>Fusarium decemcellulare species complex</taxon>
    </lineage>
</organism>
<dbReference type="OrthoDB" id="426718at2759"/>
<dbReference type="CDD" id="cd00519">
    <property type="entry name" value="Lipase_3"/>
    <property type="match status" value="1"/>
</dbReference>
<reference evidence="6 7" key="1">
    <citation type="submission" date="2020-01" db="EMBL/GenBank/DDBJ databases">
        <title>Identification and distribution of gene clusters putatively required for synthesis of sphingolipid metabolism inhibitors in phylogenetically diverse species of the filamentous fungus Fusarium.</title>
        <authorList>
            <person name="Kim H.-S."/>
            <person name="Busman M."/>
            <person name="Brown D.W."/>
            <person name="Divon H."/>
            <person name="Uhlig S."/>
            <person name="Proctor R.H."/>
        </authorList>
    </citation>
    <scope>NUCLEOTIDE SEQUENCE [LARGE SCALE GENOMIC DNA]</scope>
    <source>
        <strain evidence="6 7">NRRL 20459</strain>
    </source>
</reference>
<dbReference type="PANTHER" id="PTHR45856:SF11">
    <property type="entry name" value="FUNGAL LIPASE-LIKE DOMAIN-CONTAINING PROTEIN"/>
    <property type="match status" value="1"/>
</dbReference>
<comment type="similarity">
    <text evidence="1">Belongs to the AB hydrolase superfamily. Lipase family. Class 3 subfamily.</text>
</comment>
<accession>A0A8H4LQ25</accession>
<gene>
    <name evidence="6" type="ORF">FALBO_1173</name>
</gene>
<comment type="catalytic activity">
    <reaction evidence="2">
        <text>a diacylglycerol + H2O = a monoacylglycerol + a fatty acid + H(+)</text>
        <dbReference type="Rhea" id="RHEA:32731"/>
        <dbReference type="ChEBI" id="CHEBI:15377"/>
        <dbReference type="ChEBI" id="CHEBI:15378"/>
        <dbReference type="ChEBI" id="CHEBI:17408"/>
        <dbReference type="ChEBI" id="CHEBI:18035"/>
        <dbReference type="ChEBI" id="CHEBI:28868"/>
    </reaction>
</comment>
<proteinExistence type="inferred from homology"/>
<evidence type="ECO:0000256" key="4">
    <source>
        <dbReference type="SAM" id="MobiDB-lite"/>
    </source>
</evidence>
<evidence type="ECO:0000256" key="2">
    <source>
        <dbReference type="ARBA" id="ARBA00047591"/>
    </source>
</evidence>
<dbReference type="EMBL" id="JAADYS010000153">
    <property type="protein sequence ID" value="KAF4471912.1"/>
    <property type="molecule type" value="Genomic_DNA"/>
</dbReference>
<feature type="domain" description="Fungal lipase-type" evidence="5">
    <location>
        <begin position="155"/>
        <end position="298"/>
    </location>
</feature>
<dbReference type="PANTHER" id="PTHR45856">
    <property type="entry name" value="ALPHA/BETA-HYDROLASES SUPERFAMILY PROTEIN"/>
    <property type="match status" value="1"/>
</dbReference>
<dbReference type="AlphaFoldDB" id="A0A8H4LQ25"/>
<feature type="region of interest" description="Disordered" evidence="4">
    <location>
        <begin position="8"/>
        <end position="35"/>
    </location>
</feature>
<dbReference type="SUPFAM" id="SSF53474">
    <property type="entry name" value="alpha/beta-Hydrolases"/>
    <property type="match status" value="1"/>
</dbReference>
<evidence type="ECO:0000256" key="3">
    <source>
        <dbReference type="ARBA" id="ARBA00048461"/>
    </source>
</evidence>
<evidence type="ECO:0000313" key="7">
    <source>
        <dbReference type="Proteomes" id="UP000554235"/>
    </source>
</evidence>
<dbReference type="Pfam" id="PF01764">
    <property type="entry name" value="Lipase_3"/>
    <property type="match status" value="1"/>
</dbReference>
<comment type="catalytic activity">
    <reaction evidence="3">
        <text>a monoacylglycerol + H2O = glycerol + a fatty acid + H(+)</text>
        <dbReference type="Rhea" id="RHEA:15245"/>
        <dbReference type="ChEBI" id="CHEBI:15377"/>
        <dbReference type="ChEBI" id="CHEBI:15378"/>
        <dbReference type="ChEBI" id="CHEBI:17408"/>
        <dbReference type="ChEBI" id="CHEBI:17754"/>
        <dbReference type="ChEBI" id="CHEBI:28868"/>
    </reaction>
</comment>
<keyword evidence="7" id="KW-1185">Reference proteome</keyword>
<comment type="caution">
    <text evidence="6">The sequence shown here is derived from an EMBL/GenBank/DDBJ whole genome shotgun (WGS) entry which is preliminary data.</text>
</comment>
<evidence type="ECO:0000313" key="6">
    <source>
        <dbReference type="EMBL" id="KAF4471912.1"/>
    </source>
</evidence>
<dbReference type="InterPro" id="IPR029058">
    <property type="entry name" value="AB_hydrolase_fold"/>
</dbReference>
<protein>
    <submittedName>
        <fullName evidence="6">Lipase class 3</fullName>
    </submittedName>
</protein>
<evidence type="ECO:0000256" key="1">
    <source>
        <dbReference type="ARBA" id="ARBA00043996"/>
    </source>
</evidence>
<dbReference type="InterPro" id="IPR002921">
    <property type="entry name" value="Fungal_lipase-type"/>
</dbReference>
<dbReference type="GO" id="GO:0006629">
    <property type="term" value="P:lipid metabolic process"/>
    <property type="evidence" value="ECO:0007669"/>
    <property type="project" value="InterPro"/>
</dbReference>
<sequence>MWASRLLKGRNARSSTKQTVTALASTPTSRTESSANSQAFSVAVAELMESLDFVLDQLDDQGEQGDLLRYHLSRIAKEISKYENSKVHDEIAQEWSCDNDLIQLVLAACRCACSVYKAKTQPGDDLLPIISRTPSLTGTVKATSIWKMNNTRTLFVSIRGTASATDHMVNFNTDRKNAASVFAFPGGSEDIFAHSGFLACANTLLPWLNQEIIRQVNLDPSVNQVVFTGHSAGGAVAAIVFLHFACHCPTQLSNIELSLITFGSPPVTSINVTKMAQDLRQTRHILAVVNEYDLVSRIDQSYLTSIIDLYRAAYGLPSVSADVLTTNHSSQDASQQWQLPHPDYHAVGEIVVMRARLDAGETGSTDDSNLVTDKAPTQKLDMRQISPAEFSKLIFFEISVHKRRIYLERLERMIQGRVQDNQTDEAAVEIAHLVRVEGEDEIEKIQ</sequence>